<evidence type="ECO:0000256" key="1">
    <source>
        <dbReference type="ARBA" id="ARBA00004651"/>
    </source>
</evidence>
<feature type="domain" description="ABC transmembrane type-1" evidence="9">
    <location>
        <begin position="19"/>
        <end position="307"/>
    </location>
</feature>
<keyword evidence="4 10" id="KW-0067">ATP-binding</keyword>
<dbReference type="PROSITE" id="PS00211">
    <property type="entry name" value="ABC_TRANSPORTER_1"/>
    <property type="match status" value="1"/>
</dbReference>
<feature type="transmembrane region" description="Helical" evidence="7">
    <location>
        <begin position="143"/>
        <end position="160"/>
    </location>
</feature>
<reference evidence="10 11" key="1">
    <citation type="submission" date="2022-12" db="EMBL/GenBank/DDBJ databases">
        <title>Draft genome sequence of Paenibacillus sp. dW9.</title>
        <authorList>
            <person name="Choi E.-W."/>
            <person name="Kim D.-U."/>
        </authorList>
    </citation>
    <scope>NUCLEOTIDE SEQUENCE [LARGE SCALE GENOMIC DNA]</scope>
    <source>
        <strain evidence="11">dW9</strain>
    </source>
</reference>
<dbReference type="InterPro" id="IPR039421">
    <property type="entry name" value="Type_1_exporter"/>
</dbReference>
<gene>
    <name evidence="10" type="ORF">O9H85_22045</name>
</gene>
<dbReference type="Pfam" id="PF00005">
    <property type="entry name" value="ABC_tran"/>
    <property type="match status" value="1"/>
</dbReference>
<evidence type="ECO:0000256" key="4">
    <source>
        <dbReference type="ARBA" id="ARBA00022840"/>
    </source>
</evidence>
<sequence length="586" mass="66615">MSEFKTYLTFVKPYWKLVILTVVIGMIKFGIPLTLPLIMKYVVDDLLLSSLPAAVKMQKLIYIMLGAAVLFVVVRAPIEYLRQYYAQLTTSRILYDLRNRLYEHIQKLSLRYYQNHKTGEIISRMINDAEQTKSIVETGMMNVWLDLFTLSIAIGFMFHMDFKLTLVSIAVLPFYALSVKKLYRKLRIFTKSRSQALAEMQGYLFERVNGIPVIKSFTLEEAEKEKFGGKNNVFLQKALALTKWNALTNAIINTLTDLAPLFVLFYGGYQVIQGHITLGAFVAFFAYLDRLYSPLRRLVNSSTELTQASASLERVVELMNEPYDIMDSPKAKNVEKVKGKIVFDQVRFRYESSTDWVLKDIRLTINEGETVAFVGMSGGGKSSLISLIPRFYDIQMGTILLDDKDIKDITIRSLRSQIGMVLQDNILFSGSVRENILFGNPKASMEEILSAARAANAHDFIMSLPNEYETEIGERGVKLSGGQKQRIAIARVFLKNPRILILDEATSALDLESEHLIQESLEQLAKDRTTLIVAHRLSTITHADQIVLIEHGEITEKGTHEELMLKHGAYARLFNVQNLKDVTLQM</sequence>
<comment type="subcellular location">
    <subcellularLocation>
        <location evidence="1">Cell membrane</location>
        <topology evidence="1">Multi-pass membrane protein</topology>
    </subcellularLocation>
</comment>
<keyword evidence="11" id="KW-1185">Reference proteome</keyword>
<dbReference type="SMART" id="SM00382">
    <property type="entry name" value="AAA"/>
    <property type="match status" value="1"/>
</dbReference>
<feature type="transmembrane region" description="Helical" evidence="7">
    <location>
        <begin position="14"/>
        <end position="39"/>
    </location>
</feature>
<organism evidence="10 11">
    <name type="scientific">Paenibacillus gyeongsangnamensis</name>
    <dbReference type="NCBI Taxonomy" id="3388067"/>
    <lineage>
        <taxon>Bacteria</taxon>
        <taxon>Bacillati</taxon>
        <taxon>Bacillota</taxon>
        <taxon>Bacilli</taxon>
        <taxon>Bacillales</taxon>
        <taxon>Paenibacillaceae</taxon>
        <taxon>Paenibacillus</taxon>
    </lineage>
</organism>
<dbReference type="InterPro" id="IPR011527">
    <property type="entry name" value="ABC1_TM_dom"/>
</dbReference>
<dbReference type="PROSITE" id="PS50893">
    <property type="entry name" value="ABC_TRANSPORTER_2"/>
    <property type="match status" value="1"/>
</dbReference>
<evidence type="ECO:0000256" key="7">
    <source>
        <dbReference type="SAM" id="Phobius"/>
    </source>
</evidence>
<evidence type="ECO:0000256" key="3">
    <source>
        <dbReference type="ARBA" id="ARBA00022741"/>
    </source>
</evidence>
<dbReference type="InterPro" id="IPR003593">
    <property type="entry name" value="AAA+_ATPase"/>
</dbReference>
<comment type="caution">
    <text evidence="10">The sequence shown here is derived from an EMBL/GenBank/DDBJ whole genome shotgun (WGS) entry which is preliminary data.</text>
</comment>
<feature type="transmembrane region" description="Helical" evidence="7">
    <location>
        <begin position="59"/>
        <end position="78"/>
    </location>
</feature>
<dbReference type="PROSITE" id="PS50929">
    <property type="entry name" value="ABC_TM1F"/>
    <property type="match status" value="1"/>
</dbReference>
<protein>
    <submittedName>
        <fullName evidence="10">ABC transporter ATP-binding protein</fullName>
    </submittedName>
</protein>
<evidence type="ECO:0000313" key="10">
    <source>
        <dbReference type="EMBL" id="MCZ8515054.1"/>
    </source>
</evidence>
<feature type="transmembrane region" description="Helical" evidence="7">
    <location>
        <begin position="166"/>
        <end position="183"/>
    </location>
</feature>
<feature type="transmembrane region" description="Helical" evidence="7">
    <location>
        <begin position="272"/>
        <end position="288"/>
    </location>
</feature>
<dbReference type="Gene3D" id="3.40.50.300">
    <property type="entry name" value="P-loop containing nucleotide triphosphate hydrolases"/>
    <property type="match status" value="1"/>
</dbReference>
<dbReference type="GO" id="GO:0005524">
    <property type="term" value="F:ATP binding"/>
    <property type="evidence" value="ECO:0007669"/>
    <property type="project" value="UniProtKB-KW"/>
</dbReference>
<evidence type="ECO:0000313" key="11">
    <source>
        <dbReference type="Proteomes" id="UP001527882"/>
    </source>
</evidence>
<dbReference type="InterPro" id="IPR017871">
    <property type="entry name" value="ABC_transporter-like_CS"/>
</dbReference>
<dbReference type="PANTHER" id="PTHR43394">
    <property type="entry name" value="ATP-DEPENDENT PERMEASE MDL1, MITOCHONDRIAL"/>
    <property type="match status" value="1"/>
</dbReference>
<dbReference type="InterPro" id="IPR027417">
    <property type="entry name" value="P-loop_NTPase"/>
</dbReference>
<dbReference type="InterPro" id="IPR036640">
    <property type="entry name" value="ABC1_TM_sf"/>
</dbReference>
<evidence type="ECO:0000256" key="5">
    <source>
        <dbReference type="ARBA" id="ARBA00022989"/>
    </source>
</evidence>
<dbReference type="Gene3D" id="1.20.1560.10">
    <property type="entry name" value="ABC transporter type 1, transmembrane domain"/>
    <property type="match status" value="1"/>
</dbReference>
<dbReference type="PANTHER" id="PTHR43394:SF1">
    <property type="entry name" value="ATP-BINDING CASSETTE SUB-FAMILY B MEMBER 10, MITOCHONDRIAL"/>
    <property type="match status" value="1"/>
</dbReference>
<evidence type="ECO:0000256" key="2">
    <source>
        <dbReference type="ARBA" id="ARBA00022692"/>
    </source>
</evidence>
<evidence type="ECO:0000256" key="6">
    <source>
        <dbReference type="ARBA" id="ARBA00023136"/>
    </source>
</evidence>
<dbReference type="Pfam" id="PF00664">
    <property type="entry name" value="ABC_membrane"/>
    <property type="match status" value="1"/>
</dbReference>
<feature type="domain" description="ABC transporter" evidence="8">
    <location>
        <begin position="341"/>
        <end position="576"/>
    </location>
</feature>
<dbReference type="CDD" id="cd03251">
    <property type="entry name" value="ABCC_MsbA"/>
    <property type="match status" value="1"/>
</dbReference>
<keyword evidence="5 7" id="KW-1133">Transmembrane helix</keyword>
<evidence type="ECO:0000259" key="8">
    <source>
        <dbReference type="PROSITE" id="PS50893"/>
    </source>
</evidence>
<feature type="transmembrane region" description="Helical" evidence="7">
    <location>
        <begin position="246"/>
        <end position="266"/>
    </location>
</feature>
<keyword evidence="2 7" id="KW-0812">Transmembrane</keyword>
<proteinExistence type="predicted"/>
<dbReference type="InterPro" id="IPR003439">
    <property type="entry name" value="ABC_transporter-like_ATP-bd"/>
</dbReference>
<dbReference type="SUPFAM" id="SSF52540">
    <property type="entry name" value="P-loop containing nucleoside triphosphate hydrolases"/>
    <property type="match status" value="1"/>
</dbReference>
<dbReference type="RefSeq" id="WP_269883583.1">
    <property type="nucleotide sequence ID" value="NZ_JAQAGZ010000015.1"/>
</dbReference>
<dbReference type="SUPFAM" id="SSF90123">
    <property type="entry name" value="ABC transporter transmembrane region"/>
    <property type="match status" value="1"/>
</dbReference>
<keyword evidence="6 7" id="KW-0472">Membrane</keyword>
<evidence type="ECO:0000259" key="9">
    <source>
        <dbReference type="PROSITE" id="PS50929"/>
    </source>
</evidence>
<dbReference type="EMBL" id="JAQAGZ010000015">
    <property type="protein sequence ID" value="MCZ8515054.1"/>
    <property type="molecule type" value="Genomic_DNA"/>
</dbReference>
<dbReference type="Proteomes" id="UP001527882">
    <property type="component" value="Unassembled WGS sequence"/>
</dbReference>
<accession>A0ABT4QDX8</accession>
<keyword evidence="3" id="KW-0547">Nucleotide-binding</keyword>
<name>A0ABT4QDX8_9BACL</name>